<dbReference type="EMBL" id="CP060635">
    <property type="protein sequence ID" value="QNM07592.1"/>
    <property type="molecule type" value="Genomic_DNA"/>
</dbReference>
<name>A0A7G9G9W0_9FIRM</name>
<evidence type="ECO:0000313" key="4">
    <source>
        <dbReference type="EMBL" id="QNM07592.1"/>
    </source>
</evidence>
<dbReference type="GO" id="GO:0043856">
    <property type="term" value="F:anti-sigma factor antagonist activity"/>
    <property type="evidence" value="ECO:0007669"/>
    <property type="project" value="InterPro"/>
</dbReference>
<proteinExistence type="inferred from homology"/>
<accession>A0A7G9G9W0</accession>
<dbReference type="PROSITE" id="PS50801">
    <property type="entry name" value="STAS"/>
    <property type="match status" value="1"/>
</dbReference>
<gene>
    <name evidence="4" type="ORF">H9Q79_11730</name>
</gene>
<dbReference type="PANTHER" id="PTHR33495:SF2">
    <property type="entry name" value="ANTI-SIGMA FACTOR ANTAGONIST TM_1081-RELATED"/>
    <property type="match status" value="1"/>
</dbReference>
<dbReference type="NCBIfam" id="TIGR00377">
    <property type="entry name" value="ant_ant_sig"/>
    <property type="match status" value="1"/>
</dbReference>
<dbReference type="InterPro" id="IPR036513">
    <property type="entry name" value="STAS_dom_sf"/>
</dbReference>
<reference evidence="4 5" key="1">
    <citation type="submission" date="2020-08" db="EMBL/GenBank/DDBJ databases">
        <authorList>
            <person name="Liu C."/>
            <person name="Sun Q."/>
        </authorList>
    </citation>
    <scope>NUCLEOTIDE SEQUENCE [LARGE SCALE GENOMIC DNA]</scope>
    <source>
        <strain evidence="4 5">NSJ-29</strain>
    </source>
</reference>
<keyword evidence="5" id="KW-1185">Reference proteome</keyword>
<dbReference type="RefSeq" id="WP_118644077.1">
    <property type="nucleotide sequence ID" value="NZ_CP060635.1"/>
</dbReference>
<dbReference type="CDD" id="cd07043">
    <property type="entry name" value="STAS_anti-anti-sigma_factors"/>
    <property type="match status" value="1"/>
</dbReference>
<dbReference type="Gene3D" id="3.30.750.24">
    <property type="entry name" value="STAS domain"/>
    <property type="match status" value="1"/>
</dbReference>
<evidence type="ECO:0000256" key="2">
    <source>
        <dbReference type="RuleBase" id="RU003749"/>
    </source>
</evidence>
<dbReference type="AlphaFoldDB" id="A0A7G9G9W0"/>
<feature type="domain" description="STAS" evidence="3">
    <location>
        <begin position="1"/>
        <end position="105"/>
    </location>
</feature>
<comment type="similarity">
    <text evidence="1 2">Belongs to the anti-sigma-factor antagonist family.</text>
</comment>
<organism evidence="4 5">
    <name type="scientific">Wansuia hejianensis</name>
    <dbReference type="NCBI Taxonomy" id="2763667"/>
    <lineage>
        <taxon>Bacteria</taxon>
        <taxon>Bacillati</taxon>
        <taxon>Bacillota</taxon>
        <taxon>Clostridia</taxon>
        <taxon>Lachnospirales</taxon>
        <taxon>Lachnospiraceae</taxon>
        <taxon>Wansuia</taxon>
    </lineage>
</organism>
<evidence type="ECO:0000313" key="5">
    <source>
        <dbReference type="Proteomes" id="UP000515860"/>
    </source>
</evidence>
<protein>
    <recommendedName>
        <fullName evidence="2">Anti-sigma factor antagonist</fullName>
    </recommendedName>
</protein>
<dbReference type="SUPFAM" id="SSF52091">
    <property type="entry name" value="SpoIIaa-like"/>
    <property type="match status" value="1"/>
</dbReference>
<dbReference type="InterPro" id="IPR003658">
    <property type="entry name" value="Anti-sigma_ant"/>
</dbReference>
<sequence length="105" mass="12144">MDELLEVKGNILIIYVPEELDHHCAEKIRIESDRILTKQNIRQIVFDFRRTVFMDSSGIGVIMGRYRNINLLGGRVKAIHVGEQVEKILRISGIYKVIAIETEHK</sequence>
<evidence type="ECO:0000256" key="1">
    <source>
        <dbReference type="ARBA" id="ARBA00009013"/>
    </source>
</evidence>
<dbReference type="PANTHER" id="PTHR33495">
    <property type="entry name" value="ANTI-SIGMA FACTOR ANTAGONIST TM_1081-RELATED-RELATED"/>
    <property type="match status" value="1"/>
</dbReference>
<evidence type="ECO:0000259" key="3">
    <source>
        <dbReference type="PROSITE" id="PS50801"/>
    </source>
</evidence>
<dbReference type="KEGG" id="whj:H9Q79_11730"/>
<dbReference type="Pfam" id="PF01740">
    <property type="entry name" value="STAS"/>
    <property type="match status" value="1"/>
</dbReference>
<dbReference type="Proteomes" id="UP000515860">
    <property type="component" value="Chromosome"/>
</dbReference>
<dbReference type="InterPro" id="IPR002645">
    <property type="entry name" value="STAS_dom"/>
</dbReference>